<accession>X1Q4Y9</accession>
<dbReference type="InterPro" id="IPR036105">
    <property type="entry name" value="DiNase_FeMo-co_biosyn_sf"/>
</dbReference>
<proteinExistence type="predicted"/>
<protein>
    <recommendedName>
        <fullName evidence="1">Dinitrogenase iron-molybdenum cofactor biosynthesis domain-containing protein</fullName>
    </recommendedName>
</protein>
<organism evidence="2">
    <name type="scientific">marine sediment metagenome</name>
    <dbReference type="NCBI Taxonomy" id="412755"/>
    <lineage>
        <taxon>unclassified sequences</taxon>
        <taxon>metagenomes</taxon>
        <taxon>ecological metagenomes</taxon>
    </lineage>
</organism>
<sequence length="112" mass="12396">MRYAVPIVDNKVATHFGHCSHFALFDVDETRNVIIRREIVASPGHQPGLLPAWLAEEGISVVIASGMGSRAQSLFRENRIEVVINALEDDPEKAVWDYIKGTLAVGEDICDH</sequence>
<name>X1Q4Y9_9ZZZZ</name>
<reference evidence="2" key="1">
    <citation type="journal article" date="2014" name="Front. Microbiol.">
        <title>High frequency of phylogenetically diverse reductive dehalogenase-homologous genes in deep subseafloor sedimentary metagenomes.</title>
        <authorList>
            <person name="Kawai M."/>
            <person name="Futagami T."/>
            <person name="Toyoda A."/>
            <person name="Takaki Y."/>
            <person name="Nishi S."/>
            <person name="Hori S."/>
            <person name="Arai W."/>
            <person name="Tsubouchi T."/>
            <person name="Morono Y."/>
            <person name="Uchiyama I."/>
            <person name="Ito T."/>
            <person name="Fujiyama A."/>
            <person name="Inagaki F."/>
            <person name="Takami H."/>
        </authorList>
    </citation>
    <scope>NUCLEOTIDE SEQUENCE</scope>
    <source>
        <strain evidence="2">Expedition CK06-06</strain>
    </source>
</reference>
<comment type="caution">
    <text evidence="2">The sequence shown here is derived from an EMBL/GenBank/DDBJ whole genome shotgun (WGS) entry which is preliminary data.</text>
</comment>
<dbReference type="AlphaFoldDB" id="X1Q4Y9"/>
<evidence type="ECO:0000259" key="1">
    <source>
        <dbReference type="Pfam" id="PF02579"/>
    </source>
</evidence>
<evidence type="ECO:0000313" key="2">
    <source>
        <dbReference type="EMBL" id="GAI49811.1"/>
    </source>
</evidence>
<dbReference type="Gene3D" id="3.30.420.130">
    <property type="entry name" value="Dinitrogenase iron-molybdenum cofactor biosynthesis domain"/>
    <property type="match status" value="1"/>
</dbReference>
<dbReference type="Pfam" id="PF02579">
    <property type="entry name" value="Nitro_FeMo-Co"/>
    <property type="match status" value="1"/>
</dbReference>
<gene>
    <name evidence="2" type="ORF">S06H3_59502</name>
</gene>
<dbReference type="InterPro" id="IPR003731">
    <property type="entry name" value="Di-Nase_FeMo-co_biosynth"/>
</dbReference>
<dbReference type="PANTHER" id="PTHR42983">
    <property type="entry name" value="DINITROGENASE IRON-MOLYBDENUM COFACTOR PROTEIN-RELATED"/>
    <property type="match status" value="1"/>
</dbReference>
<dbReference type="EMBL" id="BARV01038671">
    <property type="protein sequence ID" value="GAI49811.1"/>
    <property type="molecule type" value="Genomic_DNA"/>
</dbReference>
<dbReference type="CDD" id="cd00851">
    <property type="entry name" value="MTH1175"/>
    <property type="match status" value="1"/>
</dbReference>
<feature type="domain" description="Dinitrogenase iron-molybdenum cofactor biosynthesis" evidence="1">
    <location>
        <begin position="9"/>
        <end position="99"/>
    </location>
</feature>
<dbReference type="InterPro" id="IPR033913">
    <property type="entry name" value="MTH1175_dom"/>
</dbReference>
<dbReference type="PANTHER" id="PTHR42983:SF1">
    <property type="entry name" value="IRON-MOLYBDENUM PROTEIN"/>
    <property type="match status" value="1"/>
</dbReference>
<dbReference type="SUPFAM" id="SSF53146">
    <property type="entry name" value="Nitrogenase accessory factor-like"/>
    <property type="match status" value="1"/>
</dbReference>